<dbReference type="AlphaFoldDB" id="A0A9K3JGQ2"/>
<accession>A0A9K3JGQ2</accession>
<keyword evidence="1" id="KW-1133">Transmembrane helix</keyword>
<evidence type="ECO:0000313" key="3">
    <source>
        <dbReference type="Proteomes" id="UP000215914"/>
    </source>
</evidence>
<keyword evidence="3" id="KW-1185">Reference proteome</keyword>
<keyword evidence="1" id="KW-0812">Transmembrane</keyword>
<sequence length="83" mass="9524">MTCKKHLHCVNNEGCSWFGLKPSKPLIGLVLGSVIYLFFGWLVLKSSNRGDRFGLWFISETGRIKPNQTIRCTIRCLNILFHI</sequence>
<gene>
    <name evidence="2" type="ORF">HanXRQr2_Chr03g0113151</name>
</gene>
<reference evidence="2" key="1">
    <citation type="journal article" date="2017" name="Nature">
        <title>The sunflower genome provides insights into oil metabolism, flowering and Asterid evolution.</title>
        <authorList>
            <person name="Badouin H."/>
            <person name="Gouzy J."/>
            <person name="Grassa C.J."/>
            <person name="Murat F."/>
            <person name="Staton S.E."/>
            <person name="Cottret L."/>
            <person name="Lelandais-Briere C."/>
            <person name="Owens G.L."/>
            <person name="Carrere S."/>
            <person name="Mayjonade B."/>
            <person name="Legrand L."/>
            <person name="Gill N."/>
            <person name="Kane N.C."/>
            <person name="Bowers J.E."/>
            <person name="Hubner S."/>
            <person name="Bellec A."/>
            <person name="Berard A."/>
            <person name="Berges H."/>
            <person name="Blanchet N."/>
            <person name="Boniface M.C."/>
            <person name="Brunel D."/>
            <person name="Catrice O."/>
            <person name="Chaidir N."/>
            <person name="Claudel C."/>
            <person name="Donnadieu C."/>
            <person name="Faraut T."/>
            <person name="Fievet G."/>
            <person name="Helmstetter N."/>
            <person name="King M."/>
            <person name="Knapp S.J."/>
            <person name="Lai Z."/>
            <person name="Le Paslier M.C."/>
            <person name="Lippi Y."/>
            <person name="Lorenzon L."/>
            <person name="Mandel J.R."/>
            <person name="Marage G."/>
            <person name="Marchand G."/>
            <person name="Marquand E."/>
            <person name="Bret-Mestries E."/>
            <person name="Morien E."/>
            <person name="Nambeesan S."/>
            <person name="Nguyen T."/>
            <person name="Pegot-Espagnet P."/>
            <person name="Pouilly N."/>
            <person name="Raftis F."/>
            <person name="Sallet E."/>
            <person name="Schiex T."/>
            <person name="Thomas J."/>
            <person name="Vandecasteele C."/>
            <person name="Vares D."/>
            <person name="Vear F."/>
            <person name="Vautrin S."/>
            <person name="Crespi M."/>
            <person name="Mangin B."/>
            <person name="Burke J.M."/>
            <person name="Salse J."/>
            <person name="Munos S."/>
            <person name="Vincourt P."/>
            <person name="Rieseberg L.H."/>
            <person name="Langlade N.B."/>
        </authorList>
    </citation>
    <scope>NUCLEOTIDE SEQUENCE</scope>
    <source>
        <tissue evidence="2">Leaves</tissue>
    </source>
</reference>
<dbReference type="EMBL" id="MNCJ02000318">
    <property type="protein sequence ID" value="KAF5814622.1"/>
    <property type="molecule type" value="Genomic_DNA"/>
</dbReference>
<protein>
    <submittedName>
        <fullName evidence="2">Uncharacterized protein</fullName>
    </submittedName>
</protein>
<organism evidence="2 3">
    <name type="scientific">Helianthus annuus</name>
    <name type="common">Common sunflower</name>
    <dbReference type="NCBI Taxonomy" id="4232"/>
    <lineage>
        <taxon>Eukaryota</taxon>
        <taxon>Viridiplantae</taxon>
        <taxon>Streptophyta</taxon>
        <taxon>Embryophyta</taxon>
        <taxon>Tracheophyta</taxon>
        <taxon>Spermatophyta</taxon>
        <taxon>Magnoliopsida</taxon>
        <taxon>eudicotyledons</taxon>
        <taxon>Gunneridae</taxon>
        <taxon>Pentapetalae</taxon>
        <taxon>asterids</taxon>
        <taxon>campanulids</taxon>
        <taxon>Asterales</taxon>
        <taxon>Asteraceae</taxon>
        <taxon>Asteroideae</taxon>
        <taxon>Heliantheae alliance</taxon>
        <taxon>Heliantheae</taxon>
        <taxon>Helianthus</taxon>
    </lineage>
</organism>
<evidence type="ECO:0000313" key="2">
    <source>
        <dbReference type="EMBL" id="KAF5814622.1"/>
    </source>
</evidence>
<feature type="transmembrane region" description="Helical" evidence="1">
    <location>
        <begin position="26"/>
        <end position="44"/>
    </location>
</feature>
<keyword evidence="1" id="KW-0472">Membrane</keyword>
<name>A0A9K3JGQ2_HELAN</name>
<proteinExistence type="predicted"/>
<reference evidence="2" key="2">
    <citation type="submission" date="2020-06" db="EMBL/GenBank/DDBJ databases">
        <title>Helianthus annuus Genome sequencing and assembly Release 2.</title>
        <authorList>
            <person name="Gouzy J."/>
            <person name="Langlade N."/>
            <person name="Munos S."/>
        </authorList>
    </citation>
    <scope>NUCLEOTIDE SEQUENCE</scope>
    <source>
        <tissue evidence="2">Leaves</tissue>
    </source>
</reference>
<evidence type="ECO:0000256" key="1">
    <source>
        <dbReference type="SAM" id="Phobius"/>
    </source>
</evidence>
<comment type="caution">
    <text evidence="2">The sequence shown here is derived from an EMBL/GenBank/DDBJ whole genome shotgun (WGS) entry which is preliminary data.</text>
</comment>
<dbReference type="Proteomes" id="UP000215914">
    <property type="component" value="Unassembled WGS sequence"/>
</dbReference>
<dbReference type="Gramene" id="mRNA:HanXRQr2_Chr03g0113151">
    <property type="protein sequence ID" value="CDS:HanXRQr2_Chr03g0113151.1"/>
    <property type="gene ID" value="HanXRQr2_Chr03g0113151"/>
</dbReference>